<dbReference type="RefSeq" id="WP_091299385.1">
    <property type="nucleotide sequence ID" value="NZ_FNON01000014.1"/>
</dbReference>
<organism evidence="4 5">
    <name type="scientific">Amycolatopsis xylanica</name>
    <dbReference type="NCBI Taxonomy" id="589385"/>
    <lineage>
        <taxon>Bacteria</taxon>
        <taxon>Bacillati</taxon>
        <taxon>Actinomycetota</taxon>
        <taxon>Actinomycetes</taxon>
        <taxon>Pseudonocardiales</taxon>
        <taxon>Pseudonocardiaceae</taxon>
        <taxon>Amycolatopsis</taxon>
    </lineage>
</organism>
<feature type="compositionally biased region" description="Basic and acidic residues" evidence="1">
    <location>
        <begin position="355"/>
        <end position="365"/>
    </location>
</feature>
<keyword evidence="2" id="KW-0812">Transmembrane</keyword>
<feature type="region of interest" description="Disordered" evidence="1">
    <location>
        <begin position="1"/>
        <end position="78"/>
    </location>
</feature>
<evidence type="ECO:0000256" key="1">
    <source>
        <dbReference type="SAM" id="MobiDB-lite"/>
    </source>
</evidence>
<protein>
    <recommendedName>
        <fullName evidence="3">DUF3152 domain-containing protein</fullName>
    </recommendedName>
</protein>
<name>A0A1H3SNM8_9PSEU</name>
<keyword evidence="5" id="KW-1185">Reference proteome</keyword>
<evidence type="ECO:0000313" key="5">
    <source>
        <dbReference type="Proteomes" id="UP000199515"/>
    </source>
</evidence>
<dbReference type="AlphaFoldDB" id="A0A1H3SNM8"/>
<feature type="compositionally biased region" description="Basic and acidic residues" evidence="1">
    <location>
        <begin position="1"/>
        <end position="15"/>
    </location>
</feature>
<feature type="domain" description="DUF3152" evidence="3">
    <location>
        <begin position="159"/>
        <end position="374"/>
    </location>
</feature>
<keyword evidence="2" id="KW-0472">Membrane</keyword>
<dbReference type="STRING" id="589385.SAMN05421504_114106"/>
<dbReference type="EMBL" id="FNON01000014">
    <property type="protein sequence ID" value="SDZ38739.1"/>
    <property type="molecule type" value="Genomic_DNA"/>
</dbReference>
<evidence type="ECO:0000259" key="3">
    <source>
        <dbReference type="Pfam" id="PF11350"/>
    </source>
</evidence>
<feature type="compositionally biased region" description="Polar residues" evidence="1">
    <location>
        <begin position="30"/>
        <end position="40"/>
    </location>
</feature>
<feature type="compositionally biased region" description="Gly residues" evidence="1">
    <location>
        <begin position="127"/>
        <end position="139"/>
    </location>
</feature>
<reference evidence="4 5" key="1">
    <citation type="submission" date="2016-10" db="EMBL/GenBank/DDBJ databases">
        <authorList>
            <person name="de Groot N.N."/>
        </authorList>
    </citation>
    <scope>NUCLEOTIDE SEQUENCE [LARGE SCALE GENOMIC DNA]</scope>
    <source>
        <strain evidence="4 5">CPCC 202699</strain>
    </source>
</reference>
<dbReference type="InterPro" id="IPR022603">
    <property type="entry name" value="DUF3152"/>
</dbReference>
<dbReference type="SUPFAM" id="SSF55486">
    <property type="entry name" value="Metalloproteases ('zincins'), catalytic domain"/>
    <property type="match status" value="1"/>
</dbReference>
<evidence type="ECO:0000256" key="2">
    <source>
        <dbReference type="SAM" id="Phobius"/>
    </source>
</evidence>
<keyword evidence="2" id="KW-1133">Transmembrane helix</keyword>
<feature type="region of interest" description="Disordered" evidence="1">
    <location>
        <begin position="112"/>
        <end position="188"/>
    </location>
</feature>
<feature type="transmembrane region" description="Helical" evidence="2">
    <location>
        <begin position="86"/>
        <end position="105"/>
    </location>
</feature>
<evidence type="ECO:0000313" key="4">
    <source>
        <dbReference type="EMBL" id="SDZ38739.1"/>
    </source>
</evidence>
<proteinExistence type="predicted"/>
<dbReference type="Proteomes" id="UP000199515">
    <property type="component" value="Unassembled WGS sequence"/>
</dbReference>
<dbReference type="Pfam" id="PF11350">
    <property type="entry name" value="DUF3152"/>
    <property type="match status" value="1"/>
</dbReference>
<gene>
    <name evidence="4" type="ORF">SAMN05421504_114106</name>
</gene>
<sequence>MDRVTQDARGDERRAQYPSAQRRAPHTGQYRPSQRASTSRVTEERYQPGSRRTSAQPLAAAWEPKSAPPKKKPADKGKLSKLGKVYGWRMYAVPILVVLTVLVVFRTASGPAEPVSEAAGQTSGAATGSGDGSGDGNGGDVLVENPPTPIDLKVDTAELPDGNPITESGKGTWHAIPLTGPPPEKKGTGGALFTYTIEAEDGLDPATYQGDDSFASSVQNTLSSSQSWVGTGKYTLQRVDANFPNPSFKVSLTSPNTSHRADLCGYQIKFEASCYRSSAGRVIINVARWIRGAKAWENDLSGYRAYAINHEVGHALGGKHVGCNENGGLAPVMMQQSFGVANDYVEKLNNIPGGDKGKVPADGKVCKPNAWPNPSGKPGG</sequence>
<accession>A0A1H3SNM8</accession>
<feature type="region of interest" description="Disordered" evidence="1">
    <location>
        <begin position="352"/>
        <end position="380"/>
    </location>
</feature>
<dbReference type="OrthoDB" id="9779865at2"/>